<dbReference type="EC" id="3.1.3.73" evidence="2"/>
<dbReference type="InterPro" id="IPR050275">
    <property type="entry name" value="PGM_Phosphatase"/>
</dbReference>
<accession>A0A2I1M9Q9</accession>
<dbReference type="RefSeq" id="WP_101539965.1">
    <property type="nucleotide sequence ID" value="NZ_CALTZC010000005.1"/>
</dbReference>
<organism evidence="1 3">
    <name type="scientific">Anaerococcus octavius</name>
    <dbReference type="NCBI Taxonomy" id="54007"/>
    <lineage>
        <taxon>Bacteria</taxon>
        <taxon>Bacillati</taxon>
        <taxon>Bacillota</taxon>
        <taxon>Tissierellia</taxon>
        <taxon>Tissierellales</taxon>
        <taxon>Peptoniphilaceae</taxon>
        <taxon>Anaerococcus</taxon>
    </lineage>
</organism>
<dbReference type="Gene3D" id="3.40.50.1240">
    <property type="entry name" value="Phosphoglycerate mutase-like"/>
    <property type="match status" value="1"/>
</dbReference>
<dbReference type="OrthoDB" id="7925971at2"/>
<dbReference type="AlphaFoldDB" id="A0A2I1M9Q9"/>
<evidence type="ECO:0000313" key="4">
    <source>
        <dbReference type="Proteomes" id="UP000255124"/>
    </source>
</evidence>
<keyword evidence="3" id="KW-1185">Reference proteome</keyword>
<dbReference type="SUPFAM" id="SSF53254">
    <property type="entry name" value="Phosphoglycerate mutase-like"/>
    <property type="match status" value="1"/>
</dbReference>
<dbReference type="InterPro" id="IPR029033">
    <property type="entry name" value="His_PPase_superfam"/>
</dbReference>
<reference evidence="1 3" key="1">
    <citation type="submission" date="2017-12" db="EMBL/GenBank/DDBJ databases">
        <title>Phylogenetic diversity of female urinary microbiome.</title>
        <authorList>
            <person name="Thomas-White K."/>
            <person name="Wolfe A.J."/>
        </authorList>
    </citation>
    <scope>NUCLEOTIDE SEQUENCE [LARGE SCALE GENOMIC DNA]</scope>
    <source>
        <strain evidence="1 3">UMB0119</strain>
    </source>
</reference>
<dbReference type="PANTHER" id="PTHR48100">
    <property type="entry name" value="BROAD-SPECIFICITY PHOSPHATASE YOR283W-RELATED"/>
    <property type="match status" value="1"/>
</dbReference>
<evidence type="ECO:0000313" key="1">
    <source>
        <dbReference type="EMBL" id="PKZ16866.1"/>
    </source>
</evidence>
<dbReference type="CDD" id="cd07067">
    <property type="entry name" value="HP_PGM_like"/>
    <property type="match status" value="1"/>
</dbReference>
<dbReference type="InterPro" id="IPR013078">
    <property type="entry name" value="His_Pase_superF_clade-1"/>
</dbReference>
<dbReference type="Proteomes" id="UP000234335">
    <property type="component" value="Unassembled WGS sequence"/>
</dbReference>
<keyword evidence="2" id="KW-0378">Hydrolase</keyword>
<evidence type="ECO:0000313" key="2">
    <source>
        <dbReference type="EMBL" id="SUU92171.1"/>
    </source>
</evidence>
<reference evidence="2 4" key="2">
    <citation type="submission" date="2018-06" db="EMBL/GenBank/DDBJ databases">
        <authorList>
            <consortium name="Pathogen Informatics"/>
            <person name="Doyle S."/>
        </authorList>
    </citation>
    <scope>NUCLEOTIDE SEQUENCE [LARGE SCALE GENOMIC DNA]</scope>
    <source>
        <strain evidence="2 4">NCTC9810</strain>
    </source>
</reference>
<dbReference type="GO" id="GO:0043755">
    <property type="term" value="F:alpha-ribazole phosphatase activity"/>
    <property type="evidence" value="ECO:0007669"/>
    <property type="project" value="UniProtKB-EC"/>
</dbReference>
<dbReference type="EMBL" id="PKGS01000002">
    <property type="protein sequence ID" value="PKZ16866.1"/>
    <property type="molecule type" value="Genomic_DNA"/>
</dbReference>
<protein>
    <submittedName>
        <fullName evidence="2">Alpha-ribazole phosphatase</fullName>
        <ecNumber evidence="2">3.1.3.73</ecNumber>
    </submittedName>
    <submittedName>
        <fullName evidence="1">Histidine phosphatase family protein</fullName>
    </submittedName>
</protein>
<dbReference type="Proteomes" id="UP000255124">
    <property type="component" value="Unassembled WGS sequence"/>
</dbReference>
<name>A0A2I1M9Q9_9FIRM</name>
<dbReference type="EMBL" id="UFTA01000002">
    <property type="protein sequence ID" value="SUU92171.1"/>
    <property type="molecule type" value="Genomic_DNA"/>
</dbReference>
<proteinExistence type="predicted"/>
<evidence type="ECO:0000313" key="3">
    <source>
        <dbReference type="Proteomes" id="UP000234335"/>
    </source>
</evidence>
<dbReference type="Pfam" id="PF00300">
    <property type="entry name" value="His_Phos_1"/>
    <property type="match status" value="1"/>
</dbReference>
<sequence>MKIFLVRHGFTQSNRARTESFEDTKTNKSGFNVLVNTRRTLEKYNIDRVYTSELKDATQTAQMLGFHDYESDPRLNELDFGDYSGQLLEEIQDHYQGVLDDEDDIFNVKYPGEESRNDLIKRVGEFLDELVEKDEDALCISHGLAIKSALFWILKDRSDWDSFWIENGSVTILEINDGKRLIKGVNII</sequence>
<gene>
    <name evidence="2" type="primary">cobC_1</name>
    <name evidence="1" type="ORF">CYJ34_03510</name>
    <name evidence="2" type="ORF">NCTC9810_00492</name>
</gene>